<proteinExistence type="predicted"/>
<gene>
    <name evidence="2" type="ORF">MEUPH1_LOCUS7196</name>
</gene>
<evidence type="ECO:0000313" key="3">
    <source>
        <dbReference type="Proteomes" id="UP001160148"/>
    </source>
</evidence>
<comment type="caution">
    <text evidence="2">The sequence shown here is derived from an EMBL/GenBank/DDBJ whole genome shotgun (WGS) entry which is preliminary data.</text>
</comment>
<dbReference type="AlphaFoldDB" id="A0AAV0W4R5"/>
<dbReference type="EMBL" id="CARXXK010000001">
    <property type="protein sequence ID" value="CAI6350769.1"/>
    <property type="molecule type" value="Genomic_DNA"/>
</dbReference>
<protein>
    <recommendedName>
        <fullName evidence="4">Secreted protein</fullName>
    </recommendedName>
</protein>
<accession>A0AAV0W4R5</accession>
<evidence type="ECO:0000313" key="2">
    <source>
        <dbReference type="EMBL" id="CAI6350769.1"/>
    </source>
</evidence>
<feature type="compositionally biased region" description="Basic residues" evidence="1">
    <location>
        <begin position="1"/>
        <end position="10"/>
    </location>
</feature>
<evidence type="ECO:0000256" key="1">
    <source>
        <dbReference type="SAM" id="MobiDB-lite"/>
    </source>
</evidence>
<feature type="region of interest" description="Disordered" evidence="1">
    <location>
        <begin position="1"/>
        <end position="22"/>
    </location>
</feature>
<reference evidence="2 3" key="1">
    <citation type="submission" date="2023-01" db="EMBL/GenBank/DDBJ databases">
        <authorList>
            <person name="Whitehead M."/>
        </authorList>
    </citation>
    <scope>NUCLEOTIDE SEQUENCE [LARGE SCALE GENOMIC DNA]</scope>
</reference>
<dbReference type="Proteomes" id="UP001160148">
    <property type="component" value="Unassembled WGS sequence"/>
</dbReference>
<name>A0AAV0W4R5_9HEMI</name>
<organism evidence="2 3">
    <name type="scientific">Macrosiphum euphorbiae</name>
    <name type="common">potato aphid</name>
    <dbReference type="NCBI Taxonomy" id="13131"/>
    <lineage>
        <taxon>Eukaryota</taxon>
        <taxon>Metazoa</taxon>
        <taxon>Ecdysozoa</taxon>
        <taxon>Arthropoda</taxon>
        <taxon>Hexapoda</taxon>
        <taxon>Insecta</taxon>
        <taxon>Pterygota</taxon>
        <taxon>Neoptera</taxon>
        <taxon>Paraneoptera</taxon>
        <taxon>Hemiptera</taxon>
        <taxon>Sternorrhyncha</taxon>
        <taxon>Aphidomorpha</taxon>
        <taxon>Aphidoidea</taxon>
        <taxon>Aphididae</taxon>
        <taxon>Macrosiphini</taxon>
        <taxon>Macrosiphum</taxon>
    </lineage>
</organism>
<sequence length="105" mass="11842">MRTTATRRCRSLSLPPPRAGPATHCILRERSTKATAAAASAFSEVVGGSGCVNRALVFRWPYAHAFRPKRSKNSSWPVFLQRHRRRPTSNFRFTESFVRANVPMP</sequence>
<keyword evidence="3" id="KW-1185">Reference proteome</keyword>
<evidence type="ECO:0008006" key="4">
    <source>
        <dbReference type="Google" id="ProtNLM"/>
    </source>
</evidence>